<evidence type="ECO:0000256" key="2">
    <source>
        <dbReference type="SAM" id="Phobius"/>
    </source>
</evidence>
<evidence type="ECO:0000256" key="1">
    <source>
        <dbReference type="SAM" id="MobiDB-lite"/>
    </source>
</evidence>
<dbReference type="Ensembl" id="ENSXETT00000075320">
    <property type="protein sequence ID" value="ENSXETP00000067619"/>
    <property type="gene ID" value="ENSXETG00000039944"/>
</dbReference>
<evidence type="ECO:0000313" key="7">
    <source>
        <dbReference type="RefSeq" id="XP_002939814.3"/>
    </source>
</evidence>
<dbReference type="PANTHER" id="PTHR14162">
    <property type="entry name" value="MUCOSAL ADDRESSIN CELL ADHESION MOLECULE-1"/>
    <property type="match status" value="1"/>
</dbReference>
<dbReference type="GO" id="GO:0016020">
    <property type="term" value="C:membrane"/>
    <property type="evidence" value="ECO:0007669"/>
    <property type="project" value="InterPro"/>
</dbReference>
<keyword evidence="6" id="KW-1185">Reference proteome</keyword>
<dbReference type="Gene3D" id="2.60.40.10">
    <property type="entry name" value="Immunoglobulins"/>
    <property type="match status" value="1"/>
</dbReference>
<dbReference type="CTD" id="8174"/>
<dbReference type="PROSITE" id="PS50835">
    <property type="entry name" value="IG_LIKE"/>
    <property type="match status" value="1"/>
</dbReference>
<dbReference type="Reactome" id="R-XTR-198933">
    <property type="pathway name" value="Immunoregulatory interactions between a Lymphoid and a non-Lymphoid cell"/>
</dbReference>
<accession>A0A6I8Q579</accession>
<sequence length="527" mass="57786">MAPLYSSFILLYLLHHFLCQAQYKLSIAPQNPVVSLWASVQLNCSINCPGGSTAWKGLDTNLGGLYIGTGFSVLNIQNASISMEGTMICVGICPGADKKHYMGNVVLHVYALPESLLLSAHPESEPPSLHCFMRAAFVTSEIKVKWFKGLESLRSSNQDEKWYEDENGLSYYTWILPVAGDAEWAPGTSYRCEVEIDFSGHVFTREGILHLPPKDTTVINAVTSQTVGLHATSAESSTIIYTVPSSKGYTKTLHKVLNPTQEYESKLPMDTGTQAVLKSPSESHTQLITATIPSSILPVSEENHSSHPVRRFTTAMPTAFQKVFQTVSAIKRNTTKTVSTNINILRYFKTLTGFQGTSSVSLASHTTEHGSTMKESQTSIHSYNTQPGNLKMESLSSISAEGTTTQTMSVEHPSTPLPPVPQSSMPNSWVRLSPSPSPTTIGQFESSQEIPATNEIPITTVPKDGLALTWTIVPAFGLIGSLMLSFRLWRALKQKGSFIPKQLYPEQSWSVKQNGISNRQFLHLNSP</sequence>
<dbReference type="GO" id="GO:0098640">
    <property type="term" value="F:integrin binding involved in cell-matrix adhesion"/>
    <property type="evidence" value="ECO:0007669"/>
    <property type="project" value="InterPro"/>
</dbReference>
<reference evidence="5" key="2">
    <citation type="submission" date="2020-05" db="UniProtKB">
        <authorList>
            <consortium name="Ensembl"/>
        </authorList>
    </citation>
    <scope>IDENTIFICATION</scope>
</reference>
<evidence type="ECO:0000256" key="3">
    <source>
        <dbReference type="SAM" id="SignalP"/>
    </source>
</evidence>
<feature type="chain" id="PRO_5044633862" evidence="3">
    <location>
        <begin position="22"/>
        <end position="527"/>
    </location>
</feature>
<dbReference type="AlphaFoldDB" id="A0A6I8Q579"/>
<name>A0A6I8Q579_XENTR</name>
<evidence type="ECO:0000259" key="4">
    <source>
        <dbReference type="PROSITE" id="PS50835"/>
    </source>
</evidence>
<dbReference type="GeneID" id="100487740"/>
<feature type="region of interest" description="Disordered" evidence="1">
    <location>
        <begin position="402"/>
        <end position="424"/>
    </location>
</feature>
<dbReference type="InterPro" id="IPR037413">
    <property type="entry name" value="MADCAM1"/>
</dbReference>
<reference evidence="5" key="1">
    <citation type="journal article" date="2010" name="Science">
        <title>The genome of the Western clawed frog Xenopus tropicalis.</title>
        <authorList>
            <person name="Hellsten U."/>
            <person name="Harland R.M."/>
            <person name="Gilchrist M.J."/>
            <person name="Hendrix D."/>
            <person name="Jurka J."/>
            <person name="Kapitonov V."/>
            <person name="Ovcharenko I."/>
            <person name="Putnam N.H."/>
            <person name="Shu S."/>
            <person name="Taher L."/>
            <person name="Blitz I.L."/>
            <person name="Blumberg B."/>
            <person name="Dichmann D.S."/>
            <person name="Dubchak I."/>
            <person name="Amaya E."/>
            <person name="Detter J.C."/>
            <person name="Fletcher R."/>
            <person name="Gerhard D.S."/>
            <person name="Goodstein D."/>
            <person name="Graves T."/>
            <person name="Grigoriev I.V."/>
            <person name="Grimwood J."/>
            <person name="Kawashima T."/>
            <person name="Lindquist E."/>
            <person name="Lucas S.M."/>
            <person name="Mead P.E."/>
            <person name="Mitros T."/>
            <person name="Ogino H."/>
            <person name="Ohta Y."/>
            <person name="Poliakov A.V."/>
            <person name="Pollet N."/>
            <person name="Robert J."/>
            <person name="Salamov A."/>
            <person name="Sater A.K."/>
            <person name="Schmutz J."/>
            <person name="Terry A."/>
            <person name="Vize P.D."/>
            <person name="Warren W.C."/>
            <person name="Wells D."/>
            <person name="Wills A."/>
            <person name="Wilson R.K."/>
            <person name="Zimmerman L.B."/>
            <person name="Zorn A.M."/>
            <person name="Grainger R."/>
            <person name="Grammer T."/>
            <person name="Khokha M.K."/>
            <person name="Richardson P.M."/>
            <person name="Rokhsar D.S."/>
        </authorList>
    </citation>
    <scope>NUCLEOTIDE SEQUENCE [LARGE SCALE GENOMIC DNA]</scope>
    <source>
        <strain evidence="5">Nigerian</strain>
    </source>
</reference>
<dbReference type="GO" id="GO:0007229">
    <property type="term" value="P:integrin-mediated signaling pathway"/>
    <property type="evidence" value="ECO:0007669"/>
    <property type="project" value="InterPro"/>
</dbReference>
<feature type="transmembrane region" description="Helical" evidence="2">
    <location>
        <begin position="467"/>
        <end position="489"/>
    </location>
</feature>
<keyword evidence="2" id="KW-0472">Membrane</keyword>
<dbReference type="KEGG" id="xtr:100487740"/>
<evidence type="ECO:0000313" key="5">
    <source>
        <dbReference type="Ensembl" id="ENSXETP00000067619"/>
    </source>
</evidence>
<dbReference type="AGR" id="Xenbase:XB-GENE-29099115"/>
<dbReference type="InterPro" id="IPR007110">
    <property type="entry name" value="Ig-like_dom"/>
</dbReference>
<dbReference type="InterPro" id="IPR013783">
    <property type="entry name" value="Ig-like_fold"/>
</dbReference>
<dbReference type="SUPFAM" id="SSF48726">
    <property type="entry name" value="Immunoglobulin"/>
    <property type="match status" value="2"/>
</dbReference>
<dbReference type="InterPro" id="IPR013768">
    <property type="entry name" value="ICAM_N"/>
</dbReference>
<protein>
    <submittedName>
        <fullName evidence="7">Mucosal addressin cell adhesion molecule 1</fullName>
    </submittedName>
    <submittedName>
        <fullName evidence="5">Mucosal vascular addressin cell adhesion molecule 1</fullName>
    </submittedName>
</protein>
<dbReference type="Proteomes" id="UP000008143">
    <property type="component" value="Chromosome 1"/>
</dbReference>
<dbReference type="RefSeq" id="XP_002939814.3">
    <property type="nucleotide sequence ID" value="XM_002939768.5"/>
</dbReference>
<dbReference type="Pfam" id="PF07654">
    <property type="entry name" value="C1-set"/>
    <property type="match status" value="1"/>
</dbReference>
<keyword evidence="3" id="KW-0732">Signal</keyword>
<dbReference type="Pfam" id="PF03921">
    <property type="entry name" value="ICAM_N"/>
    <property type="match status" value="1"/>
</dbReference>
<organism evidence="5">
    <name type="scientific">Xenopus tropicalis</name>
    <name type="common">Western clawed frog</name>
    <name type="synonym">Silurana tropicalis</name>
    <dbReference type="NCBI Taxonomy" id="8364"/>
    <lineage>
        <taxon>Eukaryota</taxon>
        <taxon>Metazoa</taxon>
        <taxon>Chordata</taxon>
        <taxon>Craniata</taxon>
        <taxon>Vertebrata</taxon>
        <taxon>Euteleostomi</taxon>
        <taxon>Amphibia</taxon>
        <taxon>Batrachia</taxon>
        <taxon>Anura</taxon>
        <taxon>Pipoidea</taxon>
        <taxon>Pipidae</taxon>
        <taxon>Xenopodinae</taxon>
        <taxon>Xenopus</taxon>
        <taxon>Silurana</taxon>
    </lineage>
</organism>
<dbReference type="PANTHER" id="PTHR14162:SF1">
    <property type="entry name" value="MUCOSAL ADDRESSIN CELL ADHESION MOLECULE 1"/>
    <property type="match status" value="1"/>
</dbReference>
<dbReference type="OMA" id="MPTAFQK"/>
<keyword evidence="2" id="KW-0812">Transmembrane</keyword>
<dbReference type="GO" id="GO:2000403">
    <property type="term" value="P:positive regulation of lymphocyte migration"/>
    <property type="evidence" value="ECO:0007669"/>
    <property type="project" value="InterPro"/>
</dbReference>
<feature type="domain" description="Ig-like" evidence="4">
    <location>
        <begin position="113"/>
        <end position="195"/>
    </location>
</feature>
<reference evidence="7" key="3">
    <citation type="submission" date="2025-04" db="UniProtKB">
        <authorList>
            <consortium name="RefSeq"/>
        </authorList>
    </citation>
    <scope>IDENTIFICATION</scope>
    <source>
        <strain evidence="7">Nigerian</strain>
        <tissue evidence="7">Liver and blood</tissue>
    </source>
</reference>
<keyword evidence="2" id="KW-1133">Transmembrane helix</keyword>
<gene>
    <name evidence="5 7 8" type="primary">madcam1</name>
</gene>
<evidence type="ECO:0000313" key="6">
    <source>
        <dbReference type="Proteomes" id="UP000008143"/>
    </source>
</evidence>
<dbReference type="GeneTree" id="ENSGT00960000189417"/>
<dbReference type="Xenbase" id="XB-GENE-29099115">
    <property type="gene designation" value="madcam1"/>
</dbReference>
<dbReference type="Bgee" id="ENSXETG00000039944">
    <property type="expression patterns" value="Expressed in liver"/>
</dbReference>
<dbReference type="InterPro" id="IPR003597">
    <property type="entry name" value="Ig_C1-set"/>
</dbReference>
<dbReference type="OrthoDB" id="9907246at2759"/>
<feature type="signal peptide" evidence="3">
    <location>
        <begin position="1"/>
        <end position="21"/>
    </location>
</feature>
<evidence type="ECO:0000313" key="8">
    <source>
        <dbReference type="Xenbase" id="XB-GENE-29099115"/>
    </source>
</evidence>
<proteinExistence type="predicted"/>
<dbReference type="InterPro" id="IPR036179">
    <property type="entry name" value="Ig-like_dom_sf"/>
</dbReference>
<dbReference type="Reactome" id="R-XTR-216083">
    <property type="pathway name" value="Integrin cell surface interactions"/>
</dbReference>